<gene>
    <name evidence="1" type="ORF">METZ01_LOCUS292684</name>
</gene>
<accession>A0A382LT81</accession>
<dbReference type="EMBL" id="UINC01089062">
    <property type="protein sequence ID" value="SVC39830.1"/>
    <property type="molecule type" value="Genomic_DNA"/>
</dbReference>
<dbReference type="Gene3D" id="3.40.50.2300">
    <property type="match status" value="1"/>
</dbReference>
<dbReference type="SUPFAM" id="SSF53822">
    <property type="entry name" value="Periplasmic binding protein-like I"/>
    <property type="match status" value="1"/>
</dbReference>
<feature type="non-terminal residue" evidence="1">
    <location>
        <position position="1"/>
    </location>
</feature>
<dbReference type="InterPro" id="IPR028082">
    <property type="entry name" value="Peripla_BP_I"/>
</dbReference>
<proteinExistence type="predicted"/>
<sequence length="182" mass="21995">RKQNLKDEIKRLEDSNEQNKEWKIKNLEKKDALGGINFDSVIVSDFEESLKSVFTSLLYTDVSPKRVYYITLNQWFDESFLKEESLQPIYFPSINKENYDKFINDYKKIYDVYPNQLSFLSYDLVGLVYYLIYQNNFEVDEKIFYKKNKFKGKVGIFEINKNKINHVLNFYKVENNEFKKIF</sequence>
<reference evidence="1" key="1">
    <citation type="submission" date="2018-05" db="EMBL/GenBank/DDBJ databases">
        <authorList>
            <person name="Lanie J.A."/>
            <person name="Ng W.-L."/>
            <person name="Kazmierczak K.M."/>
            <person name="Andrzejewski T.M."/>
            <person name="Davidsen T.M."/>
            <person name="Wayne K.J."/>
            <person name="Tettelin H."/>
            <person name="Glass J.I."/>
            <person name="Rusch D."/>
            <person name="Podicherti R."/>
            <person name="Tsui H.-C.T."/>
            <person name="Winkler M.E."/>
        </authorList>
    </citation>
    <scope>NUCLEOTIDE SEQUENCE</scope>
</reference>
<evidence type="ECO:0008006" key="2">
    <source>
        <dbReference type="Google" id="ProtNLM"/>
    </source>
</evidence>
<dbReference type="AlphaFoldDB" id="A0A382LT81"/>
<name>A0A382LT81_9ZZZZ</name>
<evidence type="ECO:0000313" key="1">
    <source>
        <dbReference type="EMBL" id="SVC39830.1"/>
    </source>
</evidence>
<organism evidence="1">
    <name type="scientific">marine metagenome</name>
    <dbReference type="NCBI Taxonomy" id="408172"/>
    <lineage>
        <taxon>unclassified sequences</taxon>
        <taxon>metagenomes</taxon>
        <taxon>ecological metagenomes</taxon>
    </lineage>
</organism>
<protein>
    <recommendedName>
        <fullName evidence="2">Leucine-binding protein domain-containing protein</fullName>
    </recommendedName>
</protein>